<dbReference type="AlphaFoldDB" id="A0A6G8Q1T1"/>
<dbReference type="Pfam" id="PF08240">
    <property type="entry name" value="ADH_N"/>
    <property type="match status" value="1"/>
</dbReference>
<dbReference type="PANTHER" id="PTHR44154:SF1">
    <property type="entry name" value="QUINONE OXIDOREDUCTASE"/>
    <property type="match status" value="1"/>
</dbReference>
<dbReference type="SUPFAM" id="SSF51735">
    <property type="entry name" value="NAD(P)-binding Rossmann-fold domains"/>
    <property type="match status" value="1"/>
</dbReference>
<dbReference type="InterPro" id="IPR011032">
    <property type="entry name" value="GroES-like_sf"/>
</dbReference>
<feature type="region of interest" description="Disordered" evidence="6">
    <location>
        <begin position="1"/>
        <end position="23"/>
    </location>
</feature>
<reference evidence="8 9" key="1">
    <citation type="submission" date="2019-10" db="EMBL/GenBank/DDBJ databases">
        <title>Rubrobacter sp nov SCSIO 52915 isolated from a deep-sea sediment in the South China Sea.</title>
        <authorList>
            <person name="Chen R.W."/>
        </authorList>
    </citation>
    <scope>NUCLEOTIDE SEQUENCE [LARGE SCALE GENOMIC DNA]</scope>
    <source>
        <strain evidence="8 9">SCSIO 52915</strain>
    </source>
</reference>
<dbReference type="Pfam" id="PF13602">
    <property type="entry name" value="ADH_zinc_N_2"/>
    <property type="match status" value="1"/>
</dbReference>
<gene>
    <name evidence="8" type="ORF">GBA65_19940</name>
</gene>
<feature type="domain" description="Enoyl reductase (ER)" evidence="7">
    <location>
        <begin position="10"/>
        <end position="314"/>
    </location>
</feature>
<evidence type="ECO:0000256" key="3">
    <source>
        <dbReference type="ARBA" id="ARBA00022490"/>
    </source>
</evidence>
<dbReference type="InterPro" id="IPR036291">
    <property type="entry name" value="NAD(P)-bd_dom_sf"/>
</dbReference>
<dbReference type="PROSITE" id="PS01162">
    <property type="entry name" value="QOR_ZETA_CRYSTAL"/>
    <property type="match status" value="1"/>
</dbReference>
<protein>
    <submittedName>
        <fullName evidence="8">Zinc-binding dehydrogenase</fullName>
    </submittedName>
</protein>
<dbReference type="GO" id="GO:0005737">
    <property type="term" value="C:cytoplasm"/>
    <property type="evidence" value="ECO:0007669"/>
    <property type="project" value="UniProtKB-SubCell"/>
</dbReference>
<evidence type="ECO:0000256" key="1">
    <source>
        <dbReference type="ARBA" id="ARBA00004496"/>
    </source>
</evidence>
<evidence type="ECO:0000256" key="5">
    <source>
        <dbReference type="ARBA" id="ARBA00022884"/>
    </source>
</evidence>
<evidence type="ECO:0000313" key="8">
    <source>
        <dbReference type="EMBL" id="QIN80408.1"/>
    </source>
</evidence>
<sequence length="319" mass="33114">MKVMLTPQFGGPELFEERDVERPEAGPGQVLVRVVAAGTNPVDAKLRANGTAMGHEAPIVLGADVSGVVEEVGPGVTDLSPGDEVYYTPELFGPGSNGAYAEYNVAPAAIVAKKPTSISHEEAAAVPLAGGTAYEALVRRMQVKVGETVLIHGGGGGVGSFAIQIAKAAGARVFATAGTQNQETLKALGADVALDYTQGDPTEAVLGDSGGLGVHAVFDTAGGDTIINSIPYTRPFGRLATILGTQGDLTPLYLKNQTLHGVFLTRERARLEELALLIDRGQVKPLVDEVLPLNEVGKAHERLDSGHGRGKIVLRVAEG</sequence>
<dbReference type="InterPro" id="IPR002364">
    <property type="entry name" value="Quin_OxRdtase/zeta-crystal_CS"/>
</dbReference>
<dbReference type="InterPro" id="IPR020843">
    <property type="entry name" value="ER"/>
</dbReference>
<evidence type="ECO:0000256" key="2">
    <source>
        <dbReference type="ARBA" id="ARBA00011881"/>
    </source>
</evidence>
<organism evidence="8 9">
    <name type="scientific">Rubrobacter marinus</name>
    <dbReference type="NCBI Taxonomy" id="2653852"/>
    <lineage>
        <taxon>Bacteria</taxon>
        <taxon>Bacillati</taxon>
        <taxon>Actinomycetota</taxon>
        <taxon>Rubrobacteria</taxon>
        <taxon>Rubrobacterales</taxon>
        <taxon>Rubrobacteraceae</taxon>
        <taxon>Rubrobacter</taxon>
    </lineage>
</organism>
<dbReference type="SUPFAM" id="SSF50129">
    <property type="entry name" value="GroES-like"/>
    <property type="match status" value="1"/>
</dbReference>
<dbReference type="EMBL" id="CP045121">
    <property type="protein sequence ID" value="QIN80408.1"/>
    <property type="molecule type" value="Genomic_DNA"/>
</dbReference>
<dbReference type="GO" id="GO:0016491">
    <property type="term" value="F:oxidoreductase activity"/>
    <property type="evidence" value="ECO:0007669"/>
    <property type="project" value="InterPro"/>
</dbReference>
<evidence type="ECO:0000256" key="6">
    <source>
        <dbReference type="SAM" id="MobiDB-lite"/>
    </source>
</evidence>
<dbReference type="RefSeq" id="WP_166398078.1">
    <property type="nucleotide sequence ID" value="NZ_CP045121.1"/>
</dbReference>
<accession>A0A6G8Q1T1</accession>
<dbReference type="Gene3D" id="3.40.50.720">
    <property type="entry name" value="NAD(P)-binding Rossmann-like Domain"/>
    <property type="match status" value="1"/>
</dbReference>
<dbReference type="CDD" id="cd08272">
    <property type="entry name" value="MDR6"/>
    <property type="match status" value="1"/>
</dbReference>
<dbReference type="PANTHER" id="PTHR44154">
    <property type="entry name" value="QUINONE OXIDOREDUCTASE"/>
    <property type="match status" value="1"/>
</dbReference>
<proteinExistence type="predicted"/>
<dbReference type="Gene3D" id="3.90.180.10">
    <property type="entry name" value="Medium-chain alcohol dehydrogenases, catalytic domain"/>
    <property type="match status" value="1"/>
</dbReference>
<evidence type="ECO:0000313" key="9">
    <source>
        <dbReference type="Proteomes" id="UP000502706"/>
    </source>
</evidence>
<keyword evidence="9" id="KW-1185">Reference proteome</keyword>
<keyword evidence="3" id="KW-0963">Cytoplasm</keyword>
<comment type="subcellular location">
    <subcellularLocation>
        <location evidence="1">Cytoplasm</location>
    </subcellularLocation>
</comment>
<evidence type="ECO:0000256" key="4">
    <source>
        <dbReference type="ARBA" id="ARBA00022857"/>
    </source>
</evidence>
<dbReference type="GO" id="GO:0003723">
    <property type="term" value="F:RNA binding"/>
    <property type="evidence" value="ECO:0007669"/>
    <property type="project" value="UniProtKB-KW"/>
</dbReference>
<evidence type="ECO:0000259" key="7">
    <source>
        <dbReference type="SMART" id="SM00829"/>
    </source>
</evidence>
<dbReference type="KEGG" id="rmar:GBA65_19940"/>
<dbReference type="Proteomes" id="UP000502706">
    <property type="component" value="Chromosome"/>
</dbReference>
<dbReference type="SMART" id="SM00829">
    <property type="entry name" value="PKS_ER"/>
    <property type="match status" value="1"/>
</dbReference>
<dbReference type="InterPro" id="IPR051603">
    <property type="entry name" value="Zinc-ADH_QOR/CCCR"/>
</dbReference>
<keyword evidence="4" id="KW-0521">NADP</keyword>
<dbReference type="GO" id="GO:0008270">
    <property type="term" value="F:zinc ion binding"/>
    <property type="evidence" value="ECO:0007669"/>
    <property type="project" value="InterPro"/>
</dbReference>
<comment type="subunit">
    <text evidence="2">Homotetramer.</text>
</comment>
<keyword evidence="5" id="KW-0694">RNA-binding</keyword>
<dbReference type="InterPro" id="IPR013154">
    <property type="entry name" value="ADH-like_N"/>
</dbReference>
<name>A0A6G8Q1T1_9ACTN</name>